<dbReference type="EMBL" id="BK016088">
    <property type="protein sequence ID" value="DAF93896.1"/>
    <property type="molecule type" value="Genomic_DNA"/>
</dbReference>
<sequence length="34" mass="4194">MNSDLKIEHKIRAIFITIRDKYSLFFTILHIRME</sequence>
<accession>A0A8S5UHD8</accession>
<name>A0A8S5UHD8_9CAUD</name>
<reference evidence="1" key="1">
    <citation type="journal article" date="2021" name="Proc. Natl. Acad. Sci. U.S.A.">
        <title>A Catalog of Tens of Thousands of Viruses from Human Metagenomes Reveals Hidden Associations with Chronic Diseases.</title>
        <authorList>
            <person name="Tisza M.J."/>
            <person name="Buck C.B."/>
        </authorList>
    </citation>
    <scope>NUCLEOTIDE SEQUENCE</scope>
    <source>
        <strain evidence="1">CtZd434</strain>
    </source>
</reference>
<protein>
    <submittedName>
        <fullName evidence="1">Uncharacterized protein</fullName>
    </submittedName>
</protein>
<evidence type="ECO:0000313" key="1">
    <source>
        <dbReference type="EMBL" id="DAF93896.1"/>
    </source>
</evidence>
<organism evidence="1">
    <name type="scientific">Siphoviridae sp. ctZd434</name>
    <dbReference type="NCBI Taxonomy" id="2825559"/>
    <lineage>
        <taxon>Viruses</taxon>
        <taxon>Duplodnaviria</taxon>
        <taxon>Heunggongvirae</taxon>
        <taxon>Uroviricota</taxon>
        <taxon>Caudoviricetes</taxon>
    </lineage>
</organism>
<proteinExistence type="predicted"/>